<organism evidence="1 2">
    <name type="scientific">Rugosimonospora africana</name>
    <dbReference type="NCBI Taxonomy" id="556532"/>
    <lineage>
        <taxon>Bacteria</taxon>
        <taxon>Bacillati</taxon>
        <taxon>Actinomycetota</taxon>
        <taxon>Actinomycetes</taxon>
        <taxon>Micromonosporales</taxon>
        <taxon>Micromonosporaceae</taxon>
        <taxon>Rugosimonospora</taxon>
    </lineage>
</organism>
<sequence length="180" mass="20265">MHPASGLSKATWTEQDFDAMSWNHLCRIHAIAVTGYEGPPDGLTPEEFLEQDDVDDTAPSDLALHVDLDYIARWVESPGPGPLHSVESWVAPATLVFRCVEGISGDLRSLGMPLEMENLHRLGPVVPHDETRWHLEGDHFDLRFRAWGFTLYIRRPPLHGRRVLRMAERGGISFDAQSFA</sequence>
<dbReference type="AlphaFoldDB" id="A0A8J3R3D6"/>
<reference evidence="1" key="1">
    <citation type="submission" date="2021-01" db="EMBL/GenBank/DDBJ databases">
        <title>Whole genome shotgun sequence of Rugosimonospora africana NBRC 104875.</title>
        <authorList>
            <person name="Komaki H."/>
            <person name="Tamura T."/>
        </authorList>
    </citation>
    <scope>NUCLEOTIDE SEQUENCE</scope>
    <source>
        <strain evidence="1">NBRC 104875</strain>
    </source>
</reference>
<gene>
    <name evidence="1" type="ORF">Raf01_97130</name>
</gene>
<evidence type="ECO:0000313" key="2">
    <source>
        <dbReference type="Proteomes" id="UP000642748"/>
    </source>
</evidence>
<accession>A0A8J3R3D6</accession>
<proteinExistence type="predicted"/>
<name>A0A8J3R3D6_9ACTN</name>
<protein>
    <submittedName>
        <fullName evidence="1">Uncharacterized protein</fullName>
    </submittedName>
</protein>
<keyword evidence="2" id="KW-1185">Reference proteome</keyword>
<evidence type="ECO:0000313" key="1">
    <source>
        <dbReference type="EMBL" id="GIH21541.1"/>
    </source>
</evidence>
<dbReference type="EMBL" id="BONZ01000137">
    <property type="protein sequence ID" value="GIH21541.1"/>
    <property type="molecule type" value="Genomic_DNA"/>
</dbReference>
<dbReference type="Proteomes" id="UP000642748">
    <property type="component" value="Unassembled WGS sequence"/>
</dbReference>
<comment type="caution">
    <text evidence="1">The sequence shown here is derived from an EMBL/GenBank/DDBJ whole genome shotgun (WGS) entry which is preliminary data.</text>
</comment>